<reference evidence="2" key="1">
    <citation type="submission" date="2019-11" db="EMBL/GenBank/DDBJ databases">
        <authorList>
            <person name="Feng L."/>
        </authorList>
    </citation>
    <scope>NUCLEOTIDE SEQUENCE</scope>
    <source>
        <strain evidence="2">BvulgatusLFYP11</strain>
    </source>
</reference>
<organism evidence="2">
    <name type="scientific">Phocaeicola vulgatus</name>
    <name type="common">Bacteroides vulgatus</name>
    <dbReference type="NCBI Taxonomy" id="821"/>
    <lineage>
        <taxon>Bacteria</taxon>
        <taxon>Pseudomonadati</taxon>
        <taxon>Bacteroidota</taxon>
        <taxon>Bacteroidia</taxon>
        <taxon>Bacteroidales</taxon>
        <taxon>Bacteroidaceae</taxon>
        <taxon>Phocaeicola</taxon>
    </lineage>
</organism>
<name>A0A6N2S4B4_PHOVU</name>
<accession>A0A6N2S4B4</accession>
<protein>
    <recommendedName>
        <fullName evidence="3">HTH cro/C1-type domain-containing protein</fullName>
    </recommendedName>
</protein>
<gene>
    <name evidence="2" type="ORF">BVLFYP11_01033</name>
</gene>
<dbReference type="AlphaFoldDB" id="A0A6N2S4B4"/>
<feature type="region of interest" description="Disordered" evidence="1">
    <location>
        <begin position="134"/>
        <end position="177"/>
    </location>
</feature>
<feature type="compositionally biased region" description="Polar residues" evidence="1">
    <location>
        <begin position="71"/>
        <end position="83"/>
    </location>
</feature>
<dbReference type="EMBL" id="CACRTA010000013">
    <property type="protein sequence ID" value="VYS87976.1"/>
    <property type="molecule type" value="Genomic_DNA"/>
</dbReference>
<proteinExistence type="predicted"/>
<feature type="region of interest" description="Disordered" evidence="1">
    <location>
        <begin position="71"/>
        <end position="95"/>
    </location>
</feature>
<sequence>MEMSVKERLKLFLREEGIKDTDFCRTIGVSTGFISGMRVSIQPDKLKSIAINFPRLDIGWLLTGEGSMLKNESSSTSASFPEETQNKKKNSDTSLENGDLLYKMYIDIQKKDAEIKELHTKLLSMSEEIGNLKTLLKDKQQESPTTNSDSHAETVQKKRNSSRISGSSAQPDVPTIK</sequence>
<evidence type="ECO:0000256" key="1">
    <source>
        <dbReference type="SAM" id="MobiDB-lite"/>
    </source>
</evidence>
<evidence type="ECO:0008006" key="3">
    <source>
        <dbReference type="Google" id="ProtNLM"/>
    </source>
</evidence>
<evidence type="ECO:0000313" key="2">
    <source>
        <dbReference type="EMBL" id="VYS87976.1"/>
    </source>
</evidence>
<dbReference type="RefSeq" id="WP_156343262.1">
    <property type="nucleotide sequence ID" value="NZ_CACRTA010000013.1"/>
</dbReference>